<feature type="region of interest" description="Disordered" evidence="1">
    <location>
        <begin position="54"/>
        <end position="80"/>
    </location>
</feature>
<name>A0A1G4G324_9BACT</name>
<feature type="domain" description="Transposase DDE" evidence="2">
    <location>
        <begin position="282"/>
        <end position="373"/>
    </location>
</feature>
<dbReference type="STRING" id="1642646.ING2E5A_0060"/>
<protein>
    <submittedName>
        <fullName evidence="3">Transposase family protein</fullName>
    </submittedName>
</protein>
<dbReference type="PANTHER" id="PTHR33803:SF3">
    <property type="entry name" value="BLL1974 PROTEIN"/>
    <property type="match status" value="1"/>
</dbReference>
<proteinExistence type="predicted"/>
<dbReference type="Pfam" id="PF13586">
    <property type="entry name" value="DDE_Tnp_1_2"/>
    <property type="match status" value="1"/>
</dbReference>
<evidence type="ECO:0000259" key="2">
    <source>
        <dbReference type="Pfam" id="PF13586"/>
    </source>
</evidence>
<dbReference type="EMBL" id="LT608328">
    <property type="protein sequence ID" value="SCM55146.1"/>
    <property type="molecule type" value="Genomic_DNA"/>
</dbReference>
<dbReference type="Proteomes" id="UP000178485">
    <property type="component" value="Chromosome i"/>
</dbReference>
<reference evidence="3 4" key="1">
    <citation type="submission" date="2016-08" db="EMBL/GenBank/DDBJ databases">
        <authorList>
            <person name="Seilhamer J.J."/>
        </authorList>
    </citation>
    <scope>NUCLEOTIDE SEQUENCE [LARGE SCALE GENOMIC DNA]</scope>
    <source>
        <strain evidence="3">ING2-E5A</strain>
    </source>
</reference>
<keyword evidence="4" id="KW-1185">Reference proteome</keyword>
<sequence>MQYFLGLEAFTYEYEQVMTPSLLVSIRKRIDLDVFESLTDDLIRKGLKLKSGVQDKEVDGDSKDNDDDPDPHPGNKGKLQMDATVCDADIKYSTDLDLLNEGRQKAEDLIDKLCLKPGVQDKPRTYRRAARKEFLSVSKMKRKPAYVLRKAIRKQINYLKRDVRIINKMLDTIKDEPIPFERRQLKYFFVIQHLLEQQETMYKKKSHQVEDRIVSIHQPHVRPIVRGKAKAKTEFGAKINISLLDGYARVDHFHWDAFNEGQDLQSQVERFRKLTGKYPELVQVDKIYLTRENRRFLKEKRIRYTGEPLGRKPAKEIKSKYQKRKERREAAERNQVEGKFGQGKRGYGLNDIRARLSSTSRSWIGAIIFVMNLIRHMRDIPLPYFVSLLQKLMIVRNINIYPLGPQMKLCA</sequence>
<dbReference type="PANTHER" id="PTHR33803">
    <property type="entry name" value="IS1478 TRANSPOSASE"/>
    <property type="match status" value="1"/>
</dbReference>
<gene>
    <name evidence="3" type="ORF">ING2E5A_0060</name>
</gene>
<evidence type="ECO:0000313" key="4">
    <source>
        <dbReference type="Proteomes" id="UP000178485"/>
    </source>
</evidence>
<organism evidence="3 4">
    <name type="scientific">Petrimonas mucosa</name>
    <dbReference type="NCBI Taxonomy" id="1642646"/>
    <lineage>
        <taxon>Bacteria</taxon>
        <taxon>Pseudomonadati</taxon>
        <taxon>Bacteroidota</taxon>
        <taxon>Bacteroidia</taxon>
        <taxon>Bacteroidales</taxon>
        <taxon>Dysgonomonadaceae</taxon>
        <taxon>Petrimonas</taxon>
    </lineage>
</organism>
<dbReference type="AlphaFoldDB" id="A0A1G4G324"/>
<accession>A0A1G4G324</accession>
<evidence type="ECO:0000256" key="1">
    <source>
        <dbReference type="SAM" id="MobiDB-lite"/>
    </source>
</evidence>
<dbReference type="KEGG" id="pmuc:ING2E5A_0060"/>
<evidence type="ECO:0000313" key="3">
    <source>
        <dbReference type="EMBL" id="SCM55146.1"/>
    </source>
</evidence>
<dbReference type="InterPro" id="IPR025668">
    <property type="entry name" value="Tnp_DDE_dom"/>
</dbReference>
<dbReference type="RefSeq" id="WP_083373092.1">
    <property type="nucleotide sequence ID" value="NZ_LT608328.1"/>
</dbReference>
<feature type="compositionally biased region" description="Basic and acidic residues" evidence="1">
    <location>
        <begin position="54"/>
        <end position="63"/>
    </location>
</feature>